<organism evidence="4 5">
    <name type="scientific">Clarias magur</name>
    <name type="common">Asian catfish</name>
    <name type="synonym">Macropteronotus magur</name>
    <dbReference type="NCBI Taxonomy" id="1594786"/>
    <lineage>
        <taxon>Eukaryota</taxon>
        <taxon>Metazoa</taxon>
        <taxon>Chordata</taxon>
        <taxon>Craniata</taxon>
        <taxon>Vertebrata</taxon>
        <taxon>Euteleostomi</taxon>
        <taxon>Actinopterygii</taxon>
        <taxon>Neopterygii</taxon>
        <taxon>Teleostei</taxon>
        <taxon>Ostariophysi</taxon>
        <taxon>Siluriformes</taxon>
        <taxon>Clariidae</taxon>
        <taxon>Clarias</taxon>
    </lineage>
</organism>
<sequence>IEISTNYRNKTCGLCGDFNGILQNEFIENGLCGNFNDMQGDDFKTHSGLIEGTSTSFASSWKVKLCQDFSATLSDPCSMSVEKEKYAKQWCEMLSDPTGDFSPCHFELNPKDYVMDYCGDSNSGSFRIITENIPCGTTGTTCSKSIKIFLGGTVCGLCGNYDGDWNNDFMTRGGEGVADPAEFGNSWRISTTCPEASGILSPCDMRPYRQAWAMKQCSILKSDVFSTCHSVVDPAQYYDACVRDTCACDAGGDSLFCDYYNNHEGCEWHYKPCGQSCMKTCKNPSGVCYSEIPPLE</sequence>
<keyword evidence="2" id="KW-0325">Glycoprotein</keyword>
<dbReference type="InterPro" id="IPR001846">
    <property type="entry name" value="VWF_type-D"/>
</dbReference>
<evidence type="ECO:0000313" key="4">
    <source>
        <dbReference type="EMBL" id="KAF5908253.1"/>
    </source>
</evidence>
<dbReference type="Pfam" id="PF00094">
    <property type="entry name" value="VWD"/>
    <property type="match status" value="2"/>
</dbReference>
<protein>
    <submittedName>
        <fullName evidence="4">Mucin-5AC-like isoform X2</fullName>
    </submittedName>
</protein>
<feature type="non-terminal residue" evidence="4">
    <location>
        <position position="1"/>
    </location>
</feature>
<evidence type="ECO:0000313" key="5">
    <source>
        <dbReference type="Proteomes" id="UP000727407"/>
    </source>
</evidence>
<accession>A0A8J4XFD0</accession>
<evidence type="ECO:0000256" key="2">
    <source>
        <dbReference type="ARBA" id="ARBA00023180"/>
    </source>
</evidence>
<dbReference type="PANTHER" id="PTHR11339:SF408">
    <property type="entry name" value="MUCIN-5B"/>
    <property type="match status" value="1"/>
</dbReference>
<dbReference type="Pfam" id="PF08742">
    <property type="entry name" value="C8"/>
    <property type="match status" value="1"/>
</dbReference>
<keyword evidence="5" id="KW-1185">Reference proteome</keyword>
<name>A0A8J4XFD0_CLAMG</name>
<dbReference type="InterPro" id="IPR014853">
    <property type="entry name" value="VWF/SSPO/ZAN-like_Cys-rich_dom"/>
</dbReference>
<dbReference type="GO" id="GO:0031012">
    <property type="term" value="C:extracellular matrix"/>
    <property type="evidence" value="ECO:0007669"/>
    <property type="project" value="TreeGrafter"/>
</dbReference>
<dbReference type="InterPro" id="IPR050780">
    <property type="entry name" value="Mucin_vWF_Thrombospondin_sf"/>
</dbReference>
<evidence type="ECO:0000259" key="3">
    <source>
        <dbReference type="PROSITE" id="PS51233"/>
    </source>
</evidence>
<feature type="domain" description="VWFD" evidence="3">
    <location>
        <begin position="1"/>
        <end position="78"/>
    </location>
</feature>
<dbReference type="OrthoDB" id="160294at2759"/>
<keyword evidence="1" id="KW-1015">Disulfide bond</keyword>
<dbReference type="PANTHER" id="PTHR11339">
    <property type="entry name" value="EXTRACELLULAR MATRIX GLYCOPROTEIN RELATED"/>
    <property type="match status" value="1"/>
</dbReference>
<comment type="caution">
    <text evidence="4">The sequence shown here is derived from an EMBL/GenBank/DDBJ whole genome shotgun (WGS) entry which is preliminary data.</text>
</comment>
<dbReference type="GO" id="GO:0005615">
    <property type="term" value="C:extracellular space"/>
    <property type="evidence" value="ECO:0007669"/>
    <property type="project" value="TreeGrafter"/>
</dbReference>
<dbReference type="EMBL" id="QNUK01000014">
    <property type="protein sequence ID" value="KAF5908253.1"/>
    <property type="molecule type" value="Genomic_DNA"/>
</dbReference>
<feature type="domain" description="VWFD" evidence="3">
    <location>
        <begin position="152"/>
        <end position="194"/>
    </location>
</feature>
<dbReference type="InterPro" id="IPR058753">
    <property type="entry name" value="TIL_OTOGL_Mucin"/>
</dbReference>
<dbReference type="AlphaFoldDB" id="A0A8J4XFD0"/>
<dbReference type="PROSITE" id="PS51233">
    <property type="entry name" value="VWFD"/>
    <property type="match status" value="2"/>
</dbReference>
<dbReference type="SMART" id="SM00832">
    <property type="entry name" value="C8"/>
    <property type="match status" value="1"/>
</dbReference>
<gene>
    <name evidence="4" type="ORF">DAT39_001984</name>
</gene>
<dbReference type="Proteomes" id="UP000727407">
    <property type="component" value="Unassembled WGS sequence"/>
</dbReference>
<reference evidence="4" key="1">
    <citation type="submission" date="2020-07" db="EMBL/GenBank/DDBJ databases">
        <title>Clarias magur genome sequencing, assembly and annotation.</title>
        <authorList>
            <person name="Kushwaha B."/>
            <person name="Kumar R."/>
            <person name="Das P."/>
            <person name="Joshi C.G."/>
            <person name="Kumar D."/>
            <person name="Nagpure N.S."/>
            <person name="Pandey M."/>
            <person name="Agarwal S."/>
            <person name="Srivastava S."/>
            <person name="Singh M."/>
            <person name="Sahoo L."/>
            <person name="Jayasankar P."/>
            <person name="Meher P.K."/>
            <person name="Koringa P.G."/>
            <person name="Iquebal M.A."/>
            <person name="Das S.P."/>
            <person name="Bit A."/>
            <person name="Patnaik S."/>
            <person name="Patel N."/>
            <person name="Shah T.M."/>
            <person name="Hinsu A."/>
            <person name="Jena J.K."/>
        </authorList>
    </citation>
    <scope>NUCLEOTIDE SEQUENCE</scope>
    <source>
        <strain evidence="4">CIFAMagur01</strain>
        <tissue evidence="4">Testis</tissue>
    </source>
</reference>
<feature type="non-terminal residue" evidence="4">
    <location>
        <position position="296"/>
    </location>
</feature>
<proteinExistence type="predicted"/>
<evidence type="ECO:0000256" key="1">
    <source>
        <dbReference type="ARBA" id="ARBA00023157"/>
    </source>
</evidence>
<dbReference type="Pfam" id="PF25962">
    <property type="entry name" value="TIL_OTOGL_Mucin"/>
    <property type="match status" value="1"/>
</dbReference>